<proteinExistence type="predicted"/>
<dbReference type="Proteomes" id="UP001203665">
    <property type="component" value="Unassembled WGS sequence"/>
</dbReference>
<sequence length="187" mass="20369">MALKKQTVWLLTMLSLIIVLSVYYVTSGTTNLALQDNDQQTEETSDDIDVQVTQDGDLEGILEVTGDDSLADNFVEARLQVTDARAAQAERYIETSTSPDATPEEKVEARDKSMEILNLTPKEETLESLIIAKGFNNVLVISEDTKVQITVDSDELTPAQANDIILLAKEQLGQANTVSVAHNSGAN</sequence>
<organism evidence="2 3">
    <name type="scientific">Alkalicoccobacillus plakortidis</name>
    <dbReference type="NCBI Taxonomy" id="444060"/>
    <lineage>
        <taxon>Bacteria</taxon>
        <taxon>Bacillati</taxon>
        <taxon>Bacillota</taxon>
        <taxon>Bacilli</taxon>
        <taxon>Bacillales</taxon>
        <taxon>Bacillaceae</taxon>
        <taxon>Alkalicoccobacillus</taxon>
    </lineage>
</organism>
<keyword evidence="1" id="KW-1133">Transmembrane helix</keyword>
<dbReference type="RefSeq" id="WP_251605148.1">
    <property type="nucleotide sequence ID" value="NZ_JAMQJY010000001.1"/>
</dbReference>
<name>A0ABT0XGE7_9BACI</name>
<dbReference type="InterPro" id="IPR024232">
    <property type="entry name" value="SpoIIIAH"/>
</dbReference>
<dbReference type="Gene3D" id="1.10.287.4300">
    <property type="entry name" value="Stage III sporulation protein AH-like"/>
    <property type="match status" value="1"/>
</dbReference>
<evidence type="ECO:0000313" key="3">
    <source>
        <dbReference type="Proteomes" id="UP001203665"/>
    </source>
</evidence>
<dbReference type="InterPro" id="IPR038503">
    <property type="entry name" value="SpoIIIAH_sf"/>
</dbReference>
<comment type="caution">
    <text evidence="2">The sequence shown here is derived from an EMBL/GenBank/DDBJ whole genome shotgun (WGS) entry which is preliminary data.</text>
</comment>
<keyword evidence="3" id="KW-1185">Reference proteome</keyword>
<evidence type="ECO:0000256" key="1">
    <source>
        <dbReference type="SAM" id="Phobius"/>
    </source>
</evidence>
<gene>
    <name evidence="2" type="ORF">NDM98_05340</name>
</gene>
<protein>
    <submittedName>
        <fullName evidence="2">SpoIIIAH-like family protein</fullName>
    </submittedName>
</protein>
<feature type="transmembrane region" description="Helical" evidence="1">
    <location>
        <begin position="7"/>
        <end position="25"/>
    </location>
</feature>
<dbReference type="Pfam" id="PF12685">
    <property type="entry name" value="SpoIIIAH"/>
    <property type="match status" value="1"/>
</dbReference>
<keyword evidence="1" id="KW-0812">Transmembrane</keyword>
<accession>A0ABT0XGE7</accession>
<keyword evidence="1" id="KW-0472">Membrane</keyword>
<evidence type="ECO:0000313" key="2">
    <source>
        <dbReference type="EMBL" id="MCM2674976.1"/>
    </source>
</evidence>
<reference evidence="2" key="1">
    <citation type="submission" date="2022-06" db="EMBL/GenBank/DDBJ databases">
        <title>Alkalicoccobacillus porphyridii sp. nov., isolated from a marine red alga, Porphyridium purpureum and reclassification of Shouchella plakortidis and Shouchella gibsonii as Alkalicoccobacillus plakortidis comb. nov. and Alkalicoccobacillus gibsonii comb. nov.</title>
        <authorList>
            <person name="Kim K.H."/>
            <person name="Lee J.K."/>
            <person name="Han D.M."/>
            <person name="Baek J.H."/>
            <person name="Jeon C.O."/>
        </authorList>
    </citation>
    <scope>NUCLEOTIDE SEQUENCE</scope>
    <source>
        <strain evidence="2">DSM 19153</strain>
    </source>
</reference>
<dbReference type="EMBL" id="JAMQJY010000001">
    <property type="protein sequence ID" value="MCM2674976.1"/>
    <property type="molecule type" value="Genomic_DNA"/>
</dbReference>